<gene>
    <name evidence="1" type="ORF">NDU88_000886</name>
</gene>
<evidence type="ECO:0000313" key="2">
    <source>
        <dbReference type="Proteomes" id="UP001066276"/>
    </source>
</evidence>
<sequence length="81" mass="8740">MQVAQRTRSRLDGVDVMRVAKQGRCRSDEDDAICRSGEDDEMRVAQQAISCSGGGDAMRAAKQGSLDEADALRAAKQRLLG</sequence>
<keyword evidence="2" id="KW-1185">Reference proteome</keyword>
<dbReference type="Proteomes" id="UP001066276">
    <property type="component" value="Chromosome 2_2"/>
</dbReference>
<proteinExistence type="predicted"/>
<dbReference type="EMBL" id="JANPWB010000004">
    <property type="protein sequence ID" value="KAJ1191570.1"/>
    <property type="molecule type" value="Genomic_DNA"/>
</dbReference>
<reference evidence="1" key="1">
    <citation type="journal article" date="2022" name="bioRxiv">
        <title>Sequencing and chromosome-scale assembly of the giantPleurodeles waltlgenome.</title>
        <authorList>
            <person name="Brown T."/>
            <person name="Elewa A."/>
            <person name="Iarovenko S."/>
            <person name="Subramanian E."/>
            <person name="Araus A.J."/>
            <person name="Petzold A."/>
            <person name="Susuki M."/>
            <person name="Suzuki K.-i.T."/>
            <person name="Hayashi T."/>
            <person name="Toyoda A."/>
            <person name="Oliveira C."/>
            <person name="Osipova E."/>
            <person name="Leigh N.D."/>
            <person name="Simon A."/>
            <person name="Yun M.H."/>
        </authorList>
    </citation>
    <scope>NUCLEOTIDE SEQUENCE</scope>
    <source>
        <strain evidence="1">20211129_DDA</strain>
        <tissue evidence="1">Liver</tissue>
    </source>
</reference>
<organism evidence="1 2">
    <name type="scientific">Pleurodeles waltl</name>
    <name type="common">Iberian ribbed newt</name>
    <dbReference type="NCBI Taxonomy" id="8319"/>
    <lineage>
        <taxon>Eukaryota</taxon>
        <taxon>Metazoa</taxon>
        <taxon>Chordata</taxon>
        <taxon>Craniata</taxon>
        <taxon>Vertebrata</taxon>
        <taxon>Euteleostomi</taxon>
        <taxon>Amphibia</taxon>
        <taxon>Batrachia</taxon>
        <taxon>Caudata</taxon>
        <taxon>Salamandroidea</taxon>
        <taxon>Salamandridae</taxon>
        <taxon>Pleurodelinae</taxon>
        <taxon>Pleurodeles</taxon>
    </lineage>
</organism>
<name>A0AAV7UR86_PLEWA</name>
<protein>
    <submittedName>
        <fullName evidence="1">Uncharacterized protein</fullName>
    </submittedName>
</protein>
<dbReference type="AlphaFoldDB" id="A0AAV7UR86"/>
<accession>A0AAV7UR86</accession>
<evidence type="ECO:0000313" key="1">
    <source>
        <dbReference type="EMBL" id="KAJ1191570.1"/>
    </source>
</evidence>
<comment type="caution">
    <text evidence="1">The sequence shown here is derived from an EMBL/GenBank/DDBJ whole genome shotgun (WGS) entry which is preliminary data.</text>
</comment>